<evidence type="ECO:0000313" key="7">
    <source>
        <dbReference type="Proteomes" id="UP001596455"/>
    </source>
</evidence>
<dbReference type="InterPro" id="IPR013325">
    <property type="entry name" value="RNA_pol_sigma_r2"/>
</dbReference>
<evidence type="ECO:0000256" key="2">
    <source>
        <dbReference type="ARBA" id="ARBA00023015"/>
    </source>
</evidence>
<reference evidence="7" key="1">
    <citation type="journal article" date="2019" name="Int. J. Syst. Evol. Microbiol.">
        <title>The Global Catalogue of Microorganisms (GCM) 10K type strain sequencing project: providing services to taxonomists for standard genome sequencing and annotation.</title>
        <authorList>
            <consortium name="The Broad Institute Genomics Platform"/>
            <consortium name="The Broad Institute Genome Sequencing Center for Infectious Disease"/>
            <person name="Wu L."/>
            <person name="Ma J."/>
        </authorList>
    </citation>
    <scope>NUCLEOTIDE SEQUENCE [LARGE SCALE GENOMIC DNA]</scope>
    <source>
        <strain evidence="7">JCM 1490</strain>
    </source>
</reference>
<keyword evidence="3" id="KW-0731">Sigma factor</keyword>
<dbReference type="SUPFAM" id="SSF88946">
    <property type="entry name" value="Sigma2 domain of RNA polymerase sigma factors"/>
    <property type="match status" value="1"/>
</dbReference>
<dbReference type="NCBIfam" id="TIGR02937">
    <property type="entry name" value="sigma70-ECF"/>
    <property type="match status" value="1"/>
</dbReference>
<comment type="similarity">
    <text evidence="1">Belongs to the sigma-70 factor family. ECF subfamily.</text>
</comment>
<sequence length="189" mass="21245">MGDGDDEAVWARVCAGASADFGIVWDRHRDHVHRYLITVGTDRADAEDLTAVVFRELWRRRRTVRFNDDGSLLPWLLATARNVHRNAARSRRRFRAFLDRLPPPEPTAPADRAIDATSDLVQVRQALATETNPLDRELLGLTLEGMTIAEAAGTLGLTEAAAKTRLTRLRSRLRQRIAAQEAPELETDR</sequence>
<accession>A0ABW2Q5H9</accession>
<keyword evidence="2" id="KW-0805">Transcription regulation</keyword>
<dbReference type="InterPro" id="IPR013324">
    <property type="entry name" value="RNA_pol_sigma_r3/r4-like"/>
</dbReference>
<protein>
    <submittedName>
        <fullName evidence="6">RNA polymerase sigma factor</fullName>
    </submittedName>
</protein>
<dbReference type="InterPro" id="IPR039425">
    <property type="entry name" value="RNA_pol_sigma-70-like"/>
</dbReference>
<proteinExistence type="inferred from homology"/>
<organism evidence="6 7">
    <name type="scientific">Georgenia alba</name>
    <dbReference type="NCBI Taxonomy" id="2233858"/>
    <lineage>
        <taxon>Bacteria</taxon>
        <taxon>Bacillati</taxon>
        <taxon>Actinomycetota</taxon>
        <taxon>Actinomycetes</taxon>
        <taxon>Micrococcales</taxon>
        <taxon>Bogoriellaceae</taxon>
        <taxon>Georgenia</taxon>
    </lineage>
</organism>
<evidence type="ECO:0000259" key="5">
    <source>
        <dbReference type="Pfam" id="PF04542"/>
    </source>
</evidence>
<dbReference type="Proteomes" id="UP001596455">
    <property type="component" value="Unassembled WGS sequence"/>
</dbReference>
<dbReference type="Gene3D" id="1.10.1740.10">
    <property type="match status" value="1"/>
</dbReference>
<name>A0ABW2Q5H9_9MICO</name>
<dbReference type="Pfam" id="PF04542">
    <property type="entry name" value="Sigma70_r2"/>
    <property type="match status" value="1"/>
</dbReference>
<dbReference type="InterPro" id="IPR007627">
    <property type="entry name" value="RNA_pol_sigma70_r2"/>
</dbReference>
<gene>
    <name evidence="6" type="ORF">ACFQQL_01870</name>
</gene>
<evidence type="ECO:0000256" key="3">
    <source>
        <dbReference type="ARBA" id="ARBA00023082"/>
    </source>
</evidence>
<dbReference type="Gene3D" id="1.10.10.10">
    <property type="entry name" value="Winged helix-like DNA-binding domain superfamily/Winged helix DNA-binding domain"/>
    <property type="match status" value="1"/>
</dbReference>
<evidence type="ECO:0000256" key="4">
    <source>
        <dbReference type="ARBA" id="ARBA00023163"/>
    </source>
</evidence>
<feature type="domain" description="RNA polymerase sigma-70 region 2" evidence="5">
    <location>
        <begin position="26"/>
        <end position="93"/>
    </location>
</feature>
<dbReference type="EMBL" id="JBHTCQ010000001">
    <property type="protein sequence ID" value="MFC7403842.1"/>
    <property type="molecule type" value="Genomic_DNA"/>
</dbReference>
<keyword evidence="7" id="KW-1185">Reference proteome</keyword>
<comment type="caution">
    <text evidence="6">The sequence shown here is derived from an EMBL/GenBank/DDBJ whole genome shotgun (WGS) entry which is preliminary data.</text>
</comment>
<keyword evidence="4" id="KW-0804">Transcription</keyword>
<evidence type="ECO:0000313" key="6">
    <source>
        <dbReference type="EMBL" id="MFC7403842.1"/>
    </source>
</evidence>
<evidence type="ECO:0000256" key="1">
    <source>
        <dbReference type="ARBA" id="ARBA00010641"/>
    </source>
</evidence>
<dbReference type="PANTHER" id="PTHR43133">
    <property type="entry name" value="RNA POLYMERASE ECF-TYPE SIGMA FACTO"/>
    <property type="match status" value="1"/>
</dbReference>
<dbReference type="SUPFAM" id="SSF88659">
    <property type="entry name" value="Sigma3 and sigma4 domains of RNA polymerase sigma factors"/>
    <property type="match status" value="1"/>
</dbReference>
<dbReference type="InterPro" id="IPR014284">
    <property type="entry name" value="RNA_pol_sigma-70_dom"/>
</dbReference>
<dbReference type="RefSeq" id="WP_382390685.1">
    <property type="nucleotide sequence ID" value="NZ_JBHTCQ010000001.1"/>
</dbReference>
<dbReference type="InterPro" id="IPR036388">
    <property type="entry name" value="WH-like_DNA-bd_sf"/>
</dbReference>
<dbReference type="PANTHER" id="PTHR43133:SF25">
    <property type="entry name" value="RNA POLYMERASE SIGMA FACTOR RFAY-RELATED"/>
    <property type="match status" value="1"/>
</dbReference>